<accession>A0ABY7HDM6</accession>
<proteinExistence type="predicted"/>
<dbReference type="EMBL" id="CP114040">
    <property type="protein sequence ID" value="WAS97180.1"/>
    <property type="molecule type" value="Genomic_DNA"/>
</dbReference>
<organism evidence="1 2">
    <name type="scientific">Nannocystis punicea</name>
    <dbReference type="NCBI Taxonomy" id="2995304"/>
    <lineage>
        <taxon>Bacteria</taxon>
        <taxon>Pseudomonadati</taxon>
        <taxon>Myxococcota</taxon>
        <taxon>Polyangia</taxon>
        <taxon>Nannocystales</taxon>
        <taxon>Nannocystaceae</taxon>
        <taxon>Nannocystis</taxon>
    </lineage>
</organism>
<dbReference type="Proteomes" id="UP001164459">
    <property type="component" value="Chromosome"/>
</dbReference>
<protein>
    <submittedName>
        <fullName evidence="1">Uncharacterized protein</fullName>
    </submittedName>
</protein>
<name>A0ABY7HDM6_9BACT</name>
<dbReference type="RefSeq" id="WP_269039544.1">
    <property type="nucleotide sequence ID" value="NZ_CP114040.1"/>
</dbReference>
<sequence>MNTPSAALEARIFALEATVRRLRLSTLGLVGLLLALVTCGSGGGYSNSSTQEQLGLLMAREIRVGDERAAVHIVGHELRMQREGVGTVTVESDRIRFLAADGSERAAFIADGAPQWVVPQAGGPVKASP</sequence>
<evidence type="ECO:0000313" key="2">
    <source>
        <dbReference type="Proteomes" id="UP001164459"/>
    </source>
</evidence>
<gene>
    <name evidence="1" type="ORF">O0S08_13615</name>
</gene>
<reference evidence="1" key="1">
    <citation type="submission" date="2022-11" db="EMBL/GenBank/DDBJ databases">
        <title>Minimal conservation of predation-associated metabolite biosynthetic gene clusters underscores biosynthetic potential of Myxococcota including descriptions for ten novel species: Archangium lansinium sp. nov., Myxococcus landrumus sp. nov., Nannocystis bai.</title>
        <authorList>
            <person name="Ahearne A."/>
            <person name="Stevens C."/>
            <person name="Dowd S."/>
        </authorList>
    </citation>
    <scope>NUCLEOTIDE SEQUENCE</scope>
    <source>
        <strain evidence="1">Fl3</strain>
    </source>
</reference>
<keyword evidence="2" id="KW-1185">Reference proteome</keyword>
<evidence type="ECO:0000313" key="1">
    <source>
        <dbReference type="EMBL" id="WAS97180.1"/>
    </source>
</evidence>